<name>A0A2A2H8Z9_METBR</name>
<accession>A0A2A2H8Z9</accession>
<proteinExistence type="predicted"/>
<dbReference type="Proteomes" id="UP000217784">
    <property type="component" value="Unassembled WGS sequence"/>
</dbReference>
<dbReference type="AlphaFoldDB" id="A0A2A2H8Z9"/>
<evidence type="ECO:0000313" key="2">
    <source>
        <dbReference type="Proteomes" id="UP000217784"/>
    </source>
</evidence>
<sequence>MRISETTPSNIELTFTEEEEQNSLFQTALEKIRNLFDSVGEDGTVNVELIDARTLQIVGMKIDAIRQILCGDVDPTADLSECPRFVLGDVDPVPDEGEVI</sequence>
<dbReference type="EMBL" id="LMVM01000002">
    <property type="protein sequence ID" value="PAV05750.1"/>
    <property type="molecule type" value="Genomic_DNA"/>
</dbReference>
<organism evidence="1 2">
    <name type="scientific">Methanobacterium bryantii</name>
    <dbReference type="NCBI Taxonomy" id="2161"/>
    <lineage>
        <taxon>Archaea</taxon>
        <taxon>Methanobacteriati</taxon>
        <taxon>Methanobacteriota</taxon>
        <taxon>Methanomada group</taxon>
        <taxon>Methanobacteria</taxon>
        <taxon>Methanobacteriales</taxon>
        <taxon>Methanobacteriaceae</taxon>
        <taxon>Methanobacterium</taxon>
    </lineage>
</organism>
<dbReference type="RefSeq" id="WP_069583096.1">
    <property type="nucleotide sequence ID" value="NZ_LMVM01000002.1"/>
</dbReference>
<keyword evidence="2" id="KW-1185">Reference proteome</keyword>
<gene>
    <name evidence="1" type="ORF">ASJ80_08435</name>
</gene>
<reference evidence="1 2" key="1">
    <citation type="journal article" date="2017" name="BMC Genomics">
        <title>Genomic analysis of methanogenic archaea reveals a shift towards energy conservation.</title>
        <authorList>
            <person name="Gilmore S.P."/>
            <person name="Henske J.K."/>
            <person name="Sexton J.A."/>
            <person name="Solomon K.V."/>
            <person name="Seppala S."/>
            <person name="Yoo J.I."/>
            <person name="Huyett L.M."/>
            <person name="Pressman A."/>
            <person name="Cogan J.Z."/>
            <person name="Kivenson V."/>
            <person name="Peng X."/>
            <person name="Tan Y."/>
            <person name="Valentine D.L."/>
            <person name="O'Malley M.A."/>
        </authorList>
    </citation>
    <scope>NUCLEOTIDE SEQUENCE [LARGE SCALE GENOMIC DNA]</scope>
    <source>
        <strain evidence="1 2">M.o.H.</strain>
    </source>
</reference>
<protein>
    <submittedName>
        <fullName evidence="1">Uncharacterized protein</fullName>
    </submittedName>
</protein>
<comment type="caution">
    <text evidence="1">The sequence shown here is derived from an EMBL/GenBank/DDBJ whole genome shotgun (WGS) entry which is preliminary data.</text>
</comment>
<evidence type="ECO:0000313" key="1">
    <source>
        <dbReference type="EMBL" id="PAV05750.1"/>
    </source>
</evidence>